<reference evidence="3" key="2">
    <citation type="journal article" date="2024" name="Int. J. Antimicrob. Agents">
        <title>Identification of a novel Providencia species showing multi-drug-resistant in three patients with hospital-acquired infection.</title>
        <authorList>
            <person name="Yang W."/>
            <person name="Chen J."/>
            <person name="Yang F."/>
            <person name="Ji P."/>
            <person name="Shen S."/>
            <person name="Yin D."/>
            <person name="Hu F."/>
        </authorList>
    </citation>
    <scope>NUCLEOTIDE SEQUENCE</scope>
    <source>
        <strain evidence="3">CRE-138-0111</strain>
    </source>
</reference>
<dbReference type="InterPro" id="IPR000468">
    <property type="entry name" value="Barstar"/>
</dbReference>
<dbReference type="EMBL" id="JAUQTG010000004">
    <property type="protein sequence ID" value="MDO7856529.1"/>
    <property type="molecule type" value="Genomic_DNA"/>
</dbReference>
<gene>
    <name evidence="3" type="ORF">Q5E86_09195</name>
</gene>
<dbReference type="InterPro" id="IPR035905">
    <property type="entry name" value="Barstar-like_sf"/>
</dbReference>
<accession>A0ABT9APK9</accession>
<keyword evidence="4" id="KW-1185">Reference proteome</keyword>
<comment type="caution">
    <text evidence="3">The sequence shown here is derived from an EMBL/GenBank/DDBJ whole genome shotgun (WGS) entry which is preliminary data.</text>
</comment>
<evidence type="ECO:0000313" key="3">
    <source>
        <dbReference type="EMBL" id="MDO7856529.1"/>
    </source>
</evidence>
<evidence type="ECO:0000256" key="1">
    <source>
        <dbReference type="ARBA" id="ARBA00006845"/>
    </source>
</evidence>
<sequence>MSKNVSFDFRHINTFDDFYHQFAQQFSLPDWFGYNLDALWDMVSAGIELPVTITFSHMTSEQRIQFSDIIDVMNDAQDMWEEEFIFALDITKSSNWSTHYSW</sequence>
<organism evidence="3 4">
    <name type="scientific">Providencia huashanensis</name>
    <dbReference type="NCBI Taxonomy" id="3037798"/>
    <lineage>
        <taxon>Bacteria</taxon>
        <taxon>Pseudomonadati</taxon>
        <taxon>Pseudomonadota</taxon>
        <taxon>Gammaproteobacteria</taxon>
        <taxon>Enterobacterales</taxon>
        <taxon>Morganellaceae</taxon>
        <taxon>Providencia</taxon>
    </lineage>
</organism>
<dbReference type="Pfam" id="PF01337">
    <property type="entry name" value="Barstar"/>
    <property type="match status" value="1"/>
</dbReference>
<evidence type="ECO:0000313" key="4">
    <source>
        <dbReference type="Proteomes" id="UP001176478"/>
    </source>
</evidence>
<protein>
    <submittedName>
        <fullName evidence="3">Barstar family protein</fullName>
    </submittedName>
</protein>
<comment type="similarity">
    <text evidence="1">Belongs to the barstar family.</text>
</comment>
<feature type="domain" description="Barstar (barnase inhibitor)" evidence="2">
    <location>
        <begin position="4"/>
        <end position="83"/>
    </location>
</feature>
<dbReference type="SUPFAM" id="SSF52038">
    <property type="entry name" value="Barstar-related"/>
    <property type="match status" value="1"/>
</dbReference>
<proteinExistence type="inferred from homology"/>
<dbReference type="Proteomes" id="UP001176478">
    <property type="component" value="Unassembled WGS sequence"/>
</dbReference>
<name>A0ABT9APK9_9GAMM</name>
<dbReference type="Gene3D" id="3.30.370.10">
    <property type="entry name" value="Barstar-like"/>
    <property type="match status" value="1"/>
</dbReference>
<reference evidence="3" key="1">
    <citation type="submission" date="2023-07" db="EMBL/GenBank/DDBJ databases">
        <authorList>
            <person name="Yang W."/>
            <person name="Chen J."/>
            <person name="Ji P."/>
            <person name="Hu F."/>
        </authorList>
    </citation>
    <scope>NUCLEOTIDE SEQUENCE</scope>
    <source>
        <strain evidence="3">CRE-138-0111</strain>
    </source>
</reference>
<evidence type="ECO:0000259" key="2">
    <source>
        <dbReference type="Pfam" id="PF01337"/>
    </source>
</evidence>